<accession>A0AAD8J436</accession>
<organism evidence="1 2">
    <name type="scientific">Heracleum sosnowskyi</name>
    <dbReference type="NCBI Taxonomy" id="360622"/>
    <lineage>
        <taxon>Eukaryota</taxon>
        <taxon>Viridiplantae</taxon>
        <taxon>Streptophyta</taxon>
        <taxon>Embryophyta</taxon>
        <taxon>Tracheophyta</taxon>
        <taxon>Spermatophyta</taxon>
        <taxon>Magnoliopsida</taxon>
        <taxon>eudicotyledons</taxon>
        <taxon>Gunneridae</taxon>
        <taxon>Pentapetalae</taxon>
        <taxon>asterids</taxon>
        <taxon>campanulids</taxon>
        <taxon>Apiales</taxon>
        <taxon>Apiaceae</taxon>
        <taxon>Apioideae</taxon>
        <taxon>apioid superclade</taxon>
        <taxon>Tordylieae</taxon>
        <taxon>Tordyliinae</taxon>
        <taxon>Heracleum</taxon>
    </lineage>
</organism>
<dbReference type="EMBL" id="JAUIZM010000002">
    <property type="protein sequence ID" value="KAK1396193.1"/>
    <property type="molecule type" value="Genomic_DNA"/>
</dbReference>
<protein>
    <recommendedName>
        <fullName evidence="3">DUF4219 domain-containing protein</fullName>
    </recommendedName>
</protein>
<reference evidence="1" key="2">
    <citation type="submission" date="2023-05" db="EMBL/GenBank/DDBJ databases">
        <authorList>
            <person name="Schelkunov M.I."/>
        </authorList>
    </citation>
    <scope>NUCLEOTIDE SEQUENCE</scope>
    <source>
        <strain evidence="1">Hsosn_3</strain>
        <tissue evidence="1">Leaf</tissue>
    </source>
</reference>
<dbReference type="AlphaFoldDB" id="A0AAD8J436"/>
<name>A0AAD8J436_9APIA</name>
<reference evidence="1" key="1">
    <citation type="submission" date="2023-02" db="EMBL/GenBank/DDBJ databases">
        <title>Genome of toxic invasive species Heracleum sosnowskyi carries increased number of genes despite the absence of recent whole-genome duplications.</title>
        <authorList>
            <person name="Schelkunov M."/>
            <person name="Shtratnikova V."/>
            <person name="Makarenko M."/>
            <person name="Klepikova A."/>
            <person name="Omelchenko D."/>
            <person name="Novikova G."/>
            <person name="Obukhova E."/>
            <person name="Bogdanov V."/>
            <person name="Penin A."/>
            <person name="Logacheva M."/>
        </authorList>
    </citation>
    <scope>NUCLEOTIDE SEQUENCE</scope>
    <source>
        <strain evidence="1">Hsosn_3</strain>
        <tissue evidence="1">Leaf</tissue>
    </source>
</reference>
<evidence type="ECO:0008006" key="3">
    <source>
        <dbReference type="Google" id="ProtNLM"/>
    </source>
</evidence>
<sequence length="103" mass="11535">MANICVKGESSNKPPFLNGAENYDLWTQMMKVLLSKNAFEWLVVKEGPFIFLDKNGKPKDVDDLTEAELMKASYDGRARYTLICGLSNSDFDKVSSCSTTKDI</sequence>
<gene>
    <name evidence="1" type="ORF">POM88_006056</name>
</gene>
<dbReference type="Proteomes" id="UP001237642">
    <property type="component" value="Unassembled WGS sequence"/>
</dbReference>
<evidence type="ECO:0000313" key="1">
    <source>
        <dbReference type="EMBL" id="KAK1396193.1"/>
    </source>
</evidence>
<evidence type="ECO:0000313" key="2">
    <source>
        <dbReference type="Proteomes" id="UP001237642"/>
    </source>
</evidence>
<proteinExistence type="predicted"/>
<keyword evidence="2" id="KW-1185">Reference proteome</keyword>
<comment type="caution">
    <text evidence="1">The sequence shown here is derived from an EMBL/GenBank/DDBJ whole genome shotgun (WGS) entry which is preliminary data.</text>
</comment>